<dbReference type="EnsemblFungi" id="PTTG_09853-t43_1">
    <property type="protein sequence ID" value="PTTG_09853-t43_1-p1"/>
    <property type="gene ID" value="PTTG_09853"/>
</dbReference>
<evidence type="ECO:0000313" key="2">
    <source>
        <dbReference type="EMBL" id="OAV88924.1"/>
    </source>
</evidence>
<proteinExistence type="predicted"/>
<reference evidence="2" key="1">
    <citation type="submission" date="2009-11" db="EMBL/GenBank/DDBJ databases">
        <authorList>
            <consortium name="The Broad Institute Genome Sequencing Platform"/>
            <person name="Ward D."/>
            <person name="Feldgarden M."/>
            <person name="Earl A."/>
            <person name="Young S.K."/>
            <person name="Zeng Q."/>
            <person name="Koehrsen M."/>
            <person name="Alvarado L."/>
            <person name="Berlin A."/>
            <person name="Bochicchio J."/>
            <person name="Borenstein D."/>
            <person name="Chapman S.B."/>
            <person name="Chen Z."/>
            <person name="Engels R."/>
            <person name="Freedman E."/>
            <person name="Gellesch M."/>
            <person name="Goldberg J."/>
            <person name="Griggs A."/>
            <person name="Gujja S."/>
            <person name="Heilman E."/>
            <person name="Heiman D."/>
            <person name="Hepburn T."/>
            <person name="Howarth C."/>
            <person name="Jen D."/>
            <person name="Larson L."/>
            <person name="Lewis B."/>
            <person name="Mehta T."/>
            <person name="Park D."/>
            <person name="Pearson M."/>
            <person name="Roberts A."/>
            <person name="Saif S."/>
            <person name="Shea T."/>
            <person name="Shenoy N."/>
            <person name="Sisk P."/>
            <person name="Stolte C."/>
            <person name="Sykes S."/>
            <person name="Thomson T."/>
            <person name="Walk T."/>
            <person name="White J."/>
            <person name="Yandava C."/>
            <person name="Izard J."/>
            <person name="Baranova O.V."/>
            <person name="Blanton J.M."/>
            <person name="Tanner A.C."/>
            <person name="Dewhirst F.E."/>
            <person name="Haas B."/>
            <person name="Nusbaum C."/>
            <person name="Birren B."/>
        </authorList>
    </citation>
    <scope>NUCLEOTIDE SEQUENCE [LARGE SCALE GENOMIC DNA]</scope>
    <source>
        <strain evidence="2">1-1 BBBD Race 1</strain>
    </source>
</reference>
<accession>A0A0C4F9H3</accession>
<name>A0A0C4F9H3_PUCT1</name>
<dbReference type="EMBL" id="ADAS02000148">
    <property type="protein sequence ID" value="OAV88924.1"/>
    <property type="molecule type" value="Genomic_DNA"/>
</dbReference>
<dbReference type="AlphaFoldDB" id="A0A0C4F9H3"/>
<keyword evidence="4" id="KW-1185">Reference proteome</keyword>
<reference evidence="3 4" key="3">
    <citation type="journal article" date="2017" name="G3 (Bethesda)">
        <title>Comparative analysis highlights variable genome content of wheat rusts and divergence of the mating loci.</title>
        <authorList>
            <person name="Cuomo C.A."/>
            <person name="Bakkeren G."/>
            <person name="Khalil H.B."/>
            <person name="Panwar V."/>
            <person name="Joly D."/>
            <person name="Linning R."/>
            <person name="Sakthikumar S."/>
            <person name="Song X."/>
            <person name="Adiconis X."/>
            <person name="Fan L."/>
            <person name="Goldberg J.M."/>
            <person name="Levin J.Z."/>
            <person name="Young S."/>
            <person name="Zeng Q."/>
            <person name="Anikster Y."/>
            <person name="Bruce M."/>
            <person name="Wang M."/>
            <person name="Yin C."/>
            <person name="McCallum B."/>
            <person name="Szabo L.J."/>
            <person name="Hulbert S."/>
            <person name="Chen X."/>
            <person name="Fellers J.P."/>
        </authorList>
    </citation>
    <scope>NUCLEOTIDE SEQUENCE</scope>
    <source>
        <strain evidence="4">Isolate 1-1 / race 1 (BBBD)</strain>
        <strain evidence="3">isolate 1-1 / race 1 (BBBD)</strain>
    </source>
</reference>
<reference evidence="2" key="2">
    <citation type="submission" date="2016-05" db="EMBL/GenBank/DDBJ databases">
        <title>Comparative analysis highlights variable genome content of wheat rusts and divergence of the mating loci.</title>
        <authorList>
            <person name="Cuomo C.A."/>
            <person name="Bakkeren G."/>
            <person name="Szabo L."/>
            <person name="Khalil H."/>
            <person name="Joly D."/>
            <person name="Goldberg J."/>
            <person name="Young S."/>
            <person name="Zeng Q."/>
            <person name="Fellers J."/>
        </authorList>
    </citation>
    <scope>NUCLEOTIDE SEQUENCE [LARGE SCALE GENOMIC DNA]</scope>
    <source>
        <strain evidence="2">1-1 BBBD Race 1</strain>
    </source>
</reference>
<protein>
    <submittedName>
        <fullName evidence="2 3">Uncharacterized protein</fullName>
    </submittedName>
</protein>
<evidence type="ECO:0000313" key="3">
    <source>
        <dbReference type="EnsemblFungi" id="PTTG_09853-t43_1-p1"/>
    </source>
</evidence>
<keyword evidence="1" id="KW-0732">Signal</keyword>
<dbReference type="VEuPathDB" id="FungiDB:PTTG_09853"/>
<evidence type="ECO:0000313" key="4">
    <source>
        <dbReference type="Proteomes" id="UP000005240"/>
    </source>
</evidence>
<reference evidence="3" key="4">
    <citation type="submission" date="2025-05" db="UniProtKB">
        <authorList>
            <consortium name="EnsemblFungi"/>
        </authorList>
    </citation>
    <scope>IDENTIFICATION</scope>
    <source>
        <strain evidence="3">isolate 1-1 / race 1 (BBBD)</strain>
    </source>
</reference>
<organism evidence="2">
    <name type="scientific">Puccinia triticina (isolate 1-1 / race 1 (BBBD))</name>
    <name type="common">Brown leaf rust fungus</name>
    <dbReference type="NCBI Taxonomy" id="630390"/>
    <lineage>
        <taxon>Eukaryota</taxon>
        <taxon>Fungi</taxon>
        <taxon>Dikarya</taxon>
        <taxon>Basidiomycota</taxon>
        <taxon>Pucciniomycotina</taxon>
        <taxon>Pucciniomycetes</taxon>
        <taxon>Pucciniales</taxon>
        <taxon>Pucciniaceae</taxon>
        <taxon>Puccinia</taxon>
    </lineage>
</organism>
<feature type="chain" id="PRO_5009386293" evidence="1">
    <location>
        <begin position="20"/>
        <end position="82"/>
    </location>
</feature>
<sequence length="82" mass="7946">MKLILAPVLLAALSPLVAAAPALLAAEAAAIPTAKYLPGNRSGTFVKAPGDFGAQAGQAVDSEAKVAAIILAQAAAVHSATA</sequence>
<dbReference type="Proteomes" id="UP000005240">
    <property type="component" value="Unassembled WGS sequence"/>
</dbReference>
<evidence type="ECO:0000256" key="1">
    <source>
        <dbReference type="SAM" id="SignalP"/>
    </source>
</evidence>
<feature type="signal peptide" evidence="1">
    <location>
        <begin position="1"/>
        <end position="19"/>
    </location>
</feature>
<gene>
    <name evidence="2" type="ORF">PTTG_09853</name>
</gene>